<feature type="domain" description="RING-type" evidence="10">
    <location>
        <begin position="114"/>
        <end position="292"/>
    </location>
</feature>
<evidence type="ECO:0000313" key="11">
    <source>
        <dbReference type="EMBL" id="OQS03320.1"/>
    </source>
</evidence>
<feature type="transmembrane region" description="Helical" evidence="8">
    <location>
        <begin position="6"/>
        <end position="26"/>
    </location>
</feature>
<accession>A0A1V9ZZX4</accession>
<keyword evidence="2" id="KW-0479">Metal-binding</keyword>
<dbReference type="OrthoDB" id="1431934at2759"/>
<evidence type="ECO:0000256" key="7">
    <source>
        <dbReference type="PROSITE-ProRule" id="PRU00175"/>
    </source>
</evidence>
<organism evidence="11 12">
    <name type="scientific">Thraustotheca clavata</name>
    <dbReference type="NCBI Taxonomy" id="74557"/>
    <lineage>
        <taxon>Eukaryota</taxon>
        <taxon>Sar</taxon>
        <taxon>Stramenopiles</taxon>
        <taxon>Oomycota</taxon>
        <taxon>Saprolegniomycetes</taxon>
        <taxon>Saprolegniales</taxon>
        <taxon>Achlyaceae</taxon>
        <taxon>Thraustotheca</taxon>
    </lineage>
</organism>
<keyword evidence="8" id="KW-0812">Transmembrane</keyword>
<dbReference type="GO" id="GO:0004842">
    <property type="term" value="F:ubiquitin-protein transferase activity"/>
    <property type="evidence" value="ECO:0007669"/>
    <property type="project" value="InterPro"/>
</dbReference>
<gene>
    <name evidence="11" type="ORF">THRCLA_04386</name>
</gene>
<keyword evidence="12" id="KW-1185">Reference proteome</keyword>
<dbReference type="SUPFAM" id="SSF57850">
    <property type="entry name" value="RING/U-box"/>
    <property type="match status" value="1"/>
</dbReference>
<keyword evidence="5" id="KW-0833">Ubl conjugation pathway</keyword>
<evidence type="ECO:0000259" key="10">
    <source>
        <dbReference type="PROSITE" id="PS51873"/>
    </source>
</evidence>
<reference evidence="11 12" key="1">
    <citation type="journal article" date="2014" name="Genome Biol. Evol.">
        <title>The secreted proteins of Achlya hypogyna and Thraustotheca clavata identify the ancestral oomycete secretome and reveal gene acquisitions by horizontal gene transfer.</title>
        <authorList>
            <person name="Misner I."/>
            <person name="Blouin N."/>
            <person name="Leonard G."/>
            <person name="Richards T.A."/>
            <person name="Lane C.E."/>
        </authorList>
    </citation>
    <scope>NUCLEOTIDE SEQUENCE [LARGE SCALE GENOMIC DNA]</scope>
    <source>
        <strain evidence="11 12">ATCC 34112</strain>
    </source>
</reference>
<dbReference type="EMBL" id="JNBS01000935">
    <property type="protein sequence ID" value="OQS03320.1"/>
    <property type="molecule type" value="Genomic_DNA"/>
</dbReference>
<evidence type="ECO:0000256" key="2">
    <source>
        <dbReference type="ARBA" id="ARBA00022723"/>
    </source>
</evidence>
<dbReference type="InterPro" id="IPR031127">
    <property type="entry name" value="E3_UB_ligase_RBR"/>
</dbReference>
<dbReference type="InterPro" id="IPR001841">
    <property type="entry name" value="Znf_RING"/>
</dbReference>
<dbReference type="STRING" id="74557.A0A1V9ZZX4"/>
<keyword evidence="3" id="KW-0677">Repeat</keyword>
<dbReference type="PROSITE" id="PS50089">
    <property type="entry name" value="ZF_RING_2"/>
    <property type="match status" value="1"/>
</dbReference>
<evidence type="ECO:0000256" key="3">
    <source>
        <dbReference type="ARBA" id="ARBA00022737"/>
    </source>
</evidence>
<comment type="caution">
    <text evidence="11">The sequence shown here is derived from an EMBL/GenBank/DDBJ whole genome shotgun (WGS) entry which is preliminary data.</text>
</comment>
<sequence length="292" mass="32805">MGIVPLSGFYAIYVLFAYVISFDVVATRMLQPLVGSLATELLVLVGKIIYIGIGIPALYTELIENASYSLTFLLWVPWSTIVYVVYCASLPLLTIAAYFKPEPHHESHLDDYKPMTQCAVCLEFLTTEKLAKYCDHCQVPCCVDCFNTYLEHSILNSKPLSCPGCASPLSSSIWSSIISDSTRALATAHCLNQDNTPTCPRCSQPSLKNNKLIKRRIECLNCHSSFCRECGKSFHLLRNCTDKAFIRYCREHDVRQCSTCSRLVQKPESSCNQLTCIKCFSSLRFDQLLPAF</sequence>
<feature type="domain" description="RING-type" evidence="9">
    <location>
        <begin position="118"/>
        <end position="165"/>
    </location>
</feature>
<dbReference type="GO" id="GO:0008270">
    <property type="term" value="F:zinc ion binding"/>
    <property type="evidence" value="ECO:0007669"/>
    <property type="project" value="UniProtKB-KW"/>
</dbReference>
<keyword evidence="8" id="KW-0472">Membrane</keyword>
<proteinExistence type="predicted"/>
<dbReference type="AlphaFoldDB" id="A0A1V9ZZX4"/>
<evidence type="ECO:0000256" key="1">
    <source>
        <dbReference type="ARBA" id="ARBA00022679"/>
    </source>
</evidence>
<evidence type="ECO:0000259" key="9">
    <source>
        <dbReference type="PROSITE" id="PS50089"/>
    </source>
</evidence>
<keyword evidence="1" id="KW-0808">Transferase</keyword>
<dbReference type="InterPro" id="IPR044066">
    <property type="entry name" value="TRIAD_supradom"/>
</dbReference>
<evidence type="ECO:0000256" key="4">
    <source>
        <dbReference type="ARBA" id="ARBA00022771"/>
    </source>
</evidence>
<evidence type="ECO:0008006" key="13">
    <source>
        <dbReference type="Google" id="ProtNLM"/>
    </source>
</evidence>
<evidence type="ECO:0000256" key="5">
    <source>
        <dbReference type="ARBA" id="ARBA00022786"/>
    </source>
</evidence>
<keyword evidence="6" id="KW-0862">Zinc</keyword>
<dbReference type="PANTHER" id="PTHR11685">
    <property type="entry name" value="RBR FAMILY RING FINGER AND IBR DOMAIN-CONTAINING"/>
    <property type="match status" value="1"/>
</dbReference>
<protein>
    <recommendedName>
        <fullName evidence="13">RING-type domain-containing protein</fullName>
    </recommendedName>
</protein>
<evidence type="ECO:0000313" key="12">
    <source>
        <dbReference type="Proteomes" id="UP000243217"/>
    </source>
</evidence>
<dbReference type="Proteomes" id="UP000243217">
    <property type="component" value="Unassembled WGS sequence"/>
</dbReference>
<evidence type="ECO:0000256" key="6">
    <source>
        <dbReference type="ARBA" id="ARBA00022833"/>
    </source>
</evidence>
<feature type="transmembrane region" description="Helical" evidence="8">
    <location>
        <begin position="75"/>
        <end position="99"/>
    </location>
</feature>
<evidence type="ECO:0000256" key="8">
    <source>
        <dbReference type="SAM" id="Phobius"/>
    </source>
</evidence>
<keyword evidence="8" id="KW-1133">Transmembrane helix</keyword>
<dbReference type="GO" id="GO:0016567">
    <property type="term" value="P:protein ubiquitination"/>
    <property type="evidence" value="ECO:0007669"/>
    <property type="project" value="InterPro"/>
</dbReference>
<keyword evidence="4 7" id="KW-0863">Zinc-finger</keyword>
<name>A0A1V9ZZX4_9STRA</name>
<feature type="transmembrane region" description="Helical" evidence="8">
    <location>
        <begin position="33"/>
        <end position="55"/>
    </location>
</feature>
<dbReference type="PROSITE" id="PS51873">
    <property type="entry name" value="TRIAD"/>
    <property type="match status" value="1"/>
</dbReference>